<dbReference type="RefSeq" id="XP_023628056.1">
    <property type="nucleotide sequence ID" value="XM_023772288.1"/>
</dbReference>
<organism evidence="1 2">
    <name type="scientific">Ramularia collo-cygni</name>
    <dbReference type="NCBI Taxonomy" id="112498"/>
    <lineage>
        <taxon>Eukaryota</taxon>
        <taxon>Fungi</taxon>
        <taxon>Dikarya</taxon>
        <taxon>Ascomycota</taxon>
        <taxon>Pezizomycotina</taxon>
        <taxon>Dothideomycetes</taxon>
        <taxon>Dothideomycetidae</taxon>
        <taxon>Mycosphaerellales</taxon>
        <taxon>Mycosphaerellaceae</taxon>
        <taxon>Ramularia</taxon>
    </lineage>
</organism>
<gene>
    <name evidence="1" type="ORF">RCC_12160</name>
</gene>
<dbReference type="GeneID" id="35606716"/>
<proteinExistence type="predicted"/>
<evidence type="ECO:0000313" key="1">
    <source>
        <dbReference type="EMBL" id="CZT21167.1"/>
    </source>
</evidence>
<dbReference type="AlphaFoldDB" id="A0A2D3V8R8"/>
<sequence>MEFCLRLQPFIRNPRAAAAGPCFSSLSQVSRKVLCNHYAVFAIATARTILSVDATPRRTHSKHVHTGHTRIYRLQTQDCGKGALRCIKTECMRRPQPKNGDTSLQMLQVWRRVRAALQHRSVQVLGPR</sequence>
<reference evidence="1 2" key="1">
    <citation type="submission" date="2016-03" db="EMBL/GenBank/DDBJ databases">
        <authorList>
            <person name="Ploux O."/>
        </authorList>
    </citation>
    <scope>NUCLEOTIDE SEQUENCE [LARGE SCALE GENOMIC DNA]</scope>
    <source>
        <strain evidence="1 2">URUG2</strain>
    </source>
</reference>
<protein>
    <submittedName>
        <fullName evidence="1">Uncharacterized protein</fullName>
    </submittedName>
</protein>
<dbReference type="Proteomes" id="UP000225277">
    <property type="component" value="Unassembled WGS sequence"/>
</dbReference>
<accession>A0A2D3V8R8</accession>
<name>A0A2D3V8R8_9PEZI</name>
<keyword evidence="2" id="KW-1185">Reference proteome</keyword>
<dbReference type="EMBL" id="FJUY01000010">
    <property type="protein sequence ID" value="CZT21167.1"/>
    <property type="molecule type" value="Genomic_DNA"/>
</dbReference>
<evidence type="ECO:0000313" key="2">
    <source>
        <dbReference type="Proteomes" id="UP000225277"/>
    </source>
</evidence>